<sequence>MDSNRREPWDICETSPEPTTRMSSESRSEWHIRRPSRMVVRKADAIPRTTTKISTSERRKSKGVEGG</sequence>
<evidence type="ECO:0000313" key="2">
    <source>
        <dbReference type="EMBL" id="MCI03462.1"/>
    </source>
</evidence>
<protein>
    <submittedName>
        <fullName evidence="2">Uncharacterized protein</fullName>
    </submittedName>
</protein>
<dbReference type="Proteomes" id="UP000265520">
    <property type="component" value="Unassembled WGS sequence"/>
</dbReference>
<proteinExistence type="predicted"/>
<dbReference type="EMBL" id="LXQA010052269">
    <property type="protein sequence ID" value="MCI03462.1"/>
    <property type="molecule type" value="Genomic_DNA"/>
</dbReference>
<evidence type="ECO:0000256" key="1">
    <source>
        <dbReference type="SAM" id="MobiDB-lite"/>
    </source>
</evidence>
<reference evidence="2 3" key="1">
    <citation type="journal article" date="2018" name="Front. Plant Sci.">
        <title>Red Clover (Trifolium pratense) and Zigzag Clover (T. medium) - A Picture of Genomic Similarities and Differences.</title>
        <authorList>
            <person name="Dluhosova J."/>
            <person name="Istvanek J."/>
            <person name="Nedelnik J."/>
            <person name="Repkova J."/>
        </authorList>
    </citation>
    <scope>NUCLEOTIDE SEQUENCE [LARGE SCALE GENOMIC DNA]</scope>
    <source>
        <strain evidence="3">cv. 10/8</strain>
        <tissue evidence="2">Leaf</tissue>
    </source>
</reference>
<name>A0A392NVI8_9FABA</name>
<feature type="region of interest" description="Disordered" evidence="1">
    <location>
        <begin position="1"/>
        <end position="31"/>
    </location>
</feature>
<organism evidence="2 3">
    <name type="scientific">Trifolium medium</name>
    <dbReference type="NCBI Taxonomy" id="97028"/>
    <lineage>
        <taxon>Eukaryota</taxon>
        <taxon>Viridiplantae</taxon>
        <taxon>Streptophyta</taxon>
        <taxon>Embryophyta</taxon>
        <taxon>Tracheophyta</taxon>
        <taxon>Spermatophyta</taxon>
        <taxon>Magnoliopsida</taxon>
        <taxon>eudicotyledons</taxon>
        <taxon>Gunneridae</taxon>
        <taxon>Pentapetalae</taxon>
        <taxon>rosids</taxon>
        <taxon>fabids</taxon>
        <taxon>Fabales</taxon>
        <taxon>Fabaceae</taxon>
        <taxon>Papilionoideae</taxon>
        <taxon>50 kb inversion clade</taxon>
        <taxon>NPAAA clade</taxon>
        <taxon>Hologalegina</taxon>
        <taxon>IRL clade</taxon>
        <taxon>Trifolieae</taxon>
        <taxon>Trifolium</taxon>
    </lineage>
</organism>
<accession>A0A392NVI8</accession>
<feature type="region of interest" description="Disordered" evidence="1">
    <location>
        <begin position="46"/>
        <end position="67"/>
    </location>
</feature>
<evidence type="ECO:0000313" key="3">
    <source>
        <dbReference type="Proteomes" id="UP000265520"/>
    </source>
</evidence>
<dbReference type="AlphaFoldDB" id="A0A392NVI8"/>
<comment type="caution">
    <text evidence="2">The sequence shown here is derived from an EMBL/GenBank/DDBJ whole genome shotgun (WGS) entry which is preliminary data.</text>
</comment>
<keyword evidence="3" id="KW-1185">Reference proteome</keyword>